<sequence length="201" mass="23177">MICRFFLCFFDNFYSLPTYRDLFAVSCGITFTRIITCFPATVWNHETRNTVAALLSGYRSNLILNNYVCKQLCDLSIFLCFFDNFYSLPTYRDLFAVSCGITFNRIITCFPATVWNHETRNTATGLLTGYRSILILNNYVCKQLCDLSIFLCFFDNFYSLPTYRDLFAVSCGITFTRIITCFPATVWNHKTRNTVAALLTG</sequence>
<dbReference type="PATRIC" id="fig|452.5.peg.1863"/>
<dbReference type="EMBL" id="LNYX01000019">
    <property type="protein sequence ID" value="KTD63366.1"/>
    <property type="molecule type" value="Genomic_DNA"/>
</dbReference>
<proteinExistence type="predicted"/>
<dbReference type="AlphaFoldDB" id="A0A0W0Z3M6"/>
<name>A0A0W0Z3M6_LEGSP</name>
<dbReference type="Proteomes" id="UP000054877">
    <property type="component" value="Unassembled WGS sequence"/>
</dbReference>
<comment type="caution">
    <text evidence="1">The sequence shown here is derived from an EMBL/GenBank/DDBJ whole genome shotgun (WGS) entry which is preliminary data.</text>
</comment>
<dbReference type="STRING" id="452.Lspi_1692"/>
<gene>
    <name evidence="1" type="ORF">Lspi_1692</name>
</gene>
<keyword evidence="2" id="KW-1185">Reference proteome</keyword>
<accession>A0A0W0Z3M6</accession>
<evidence type="ECO:0000313" key="1">
    <source>
        <dbReference type="EMBL" id="KTD63366.1"/>
    </source>
</evidence>
<organism evidence="1 2">
    <name type="scientific">Legionella spiritensis</name>
    <dbReference type="NCBI Taxonomy" id="452"/>
    <lineage>
        <taxon>Bacteria</taxon>
        <taxon>Pseudomonadati</taxon>
        <taxon>Pseudomonadota</taxon>
        <taxon>Gammaproteobacteria</taxon>
        <taxon>Legionellales</taxon>
        <taxon>Legionellaceae</taxon>
        <taxon>Legionella</taxon>
    </lineage>
</organism>
<reference evidence="1 2" key="1">
    <citation type="submission" date="2015-11" db="EMBL/GenBank/DDBJ databases">
        <title>Genomic analysis of 38 Legionella species identifies large and diverse effector repertoires.</title>
        <authorList>
            <person name="Burstein D."/>
            <person name="Amaro F."/>
            <person name="Zusman T."/>
            <person name="Lifshitz Z."/>
            <person name="Cohen O."/>
            <person name="Gilbert J.A."/>
            <person name="Pupko T."/>
            <person name="Shuman H.A."/>
            <person name="Segal G."/>
        </authorList>
    </citation>
    <scope>NUCLEOTIDE SEQUENCE [LARGE SCALE GENOMIC DNA]</scope>
    <source>
        <strain evidence="1 2">Mt.St.Helens-9</strain>
    </source>
</reference>
<evidence type="ECO:0000313" key="2">
    <source>
        <dbReference type="Proteomes" id="UP000054877"/>
    </source>
</evidence>
<protein>
    <submittedName>
        <fullName evidence="1">Uncharacterized protein</fullName>
    </submittedName>
</protein>